<dbReference type="Pfam" id="PF06705">
    <property type="entry name" value="SF-assemblin"/>
    <property type="match status" value="1"/>
</dbReference>
<sequence>MDSRRQSQGEAYASVRPGQDEKMEIFRKHHGLMDAAFDRAREVRKTQRFQHEDRNRQIKDKIEAIQQRTDGEAKRQQERMNEFSSEFDESLQTRRKDWTGKLGVEHAEVDRRSNSISEDLAELEHAITEEGDACRADTASETEPLKEALREHGEQLRQQVVSREERHTEFQKRLSTEMCRLRRKLAQEAETRRKRITEAFADLKERYAELGDRLQKQDESVRKWLLDLQTRVDFERTKRTTAHTQVVDSFTAFVADLEKHMLRGKKMQEGTRDALLAMQAKLRSPESP</sequence>
<protein>
    <submittedName>
        <fullName evidence="9">Uncharacterized protein</fullName>
    </submittedName>
</protein>
<dbReference type="InterPro" id="IPR008374">
    <property type="entry name" value="SF_assemblin/giardin_b"/>
</dbReference>
<name>A0A7S4S3T0_9DINO</name>
<dbReference type="GO" id="GO:0005200">
    <property type="term" value="F:structural constituent of cytoskeleton"/>
    <property type="evidence" value="ECO:0007669"/>
    <property type="project" value="InterPro"/>
</dbReference>
<feature type="region of interest" description="Disordered" evidence="8">
    <location>
        <begin position="1"/>
        <end position="20"/>
    </location>
</feature>
<dbReference type="AlphaFoldDB" id="A0A7S4S3T0"/>
<evidence type="ECO:0000256" key="5">
    <source>
        <dbReference type="ARBA" id="ARBA00023054"/>
    </source>
</evidence>
<organism evidence="9">
    <name type="scientific">Alexandrium monilatum</name>
    <dbReference type="NCBI Taxonomy" id="311494"/>
    <lineage>
        <taxon>Eukaryota</taxon>
        <taxon>Sar</taxon>
        <taxon>Alveolata</taxon>
        <taxon>Dinophyceae</taxon>
        <taxon>Gonyaulacales</taxon>
        <taxon>Pyrocystaceae</taxon>
        <taxon>Alexandrium</taxon>
    </lineage>
</organism>
<keyword evidence="4" id="KW-0493">Microtubule</keyword>
<keyword evidence="6" id="KW-0206">Cytoskeleton</keyword>
<keyword evidence="5 7" id="KW-0175">Coiled coil</keyword>
<dbReference type="GO" id="GO:0005874">
    <property type="term" value="C:microtubule"/>
    <property type="evidence" value="ECO:0007669"/>
    <property type="project" value="UniProtKB-KW"/>
</dbReference>
<evidence type="ECO:0000256" key="4">
    <source>
        <dbReference type="ARBA" id="ARBA00022701"/>
    </source>
</evidence>
<keyword evidence="3" id="KW-0963">Cytoplasm</keyword>
<evidence type="ECO:0000256" key="2">
    <source>
        <dbReference type="ARBA" id="ARBA00005678"/>
    </source>
</evidence>
<evidence type="ECO:0000256" key="1">
    <source>
        <dbReference type="ARBA" id="ARBA00004245"/>
    </source>
</evidence>
<comment type="similarity">
    <text evidence="2">Belongs to the SF-assemblin family.</text>
</comment>
<dbReference type="Gene3D" id="1.20.120.20">
    <property type="entry name" value="Apolipoprotein"/>
    <property type="match status" value="1"/>
</dbReference>
<evidence type="ECO:0000256" key="6">
    <source>
        <dbReference type="ARBA" id="ARBA00023212"/>
    </source>
</evidence>
<feature type="region of interest" description="Disordered" evidence="8">
    <location>
        <begin position="63"/>
        <end position="91"/>
    </location>
</feature>
<feature type="compositionally biased region" description="Basic and acidic residues" evidence="8">
    <location>
        <begin position="63"/>
        <end position="81"/>
    </location>
</feature>
<proteinExistence type="inferred from homology"/>
<feature type="coiled-coil region" evidence="7">
    <location>
        <begin position="186"/>
        <end position="220"/>
    </location>
</feature>
<comment type="subcellular location">
    <subcellularLocation>
        <location evidence="1">Cytoplasm</location>
        <location evidence="1">Cytoskeleton</location>
    </subcellularLocation>
</comment>
<accession>A0A7S4S3T0</accession>
<evidence type="ECO:0000313" key="9">
    <source>
        <dbReference type="EMBL" id="CAE4633709.1"/>
    </source>
</evidence>
<dbReference type="EMBL" id="HBNR01063238">
    <property type="protein sequence ID" value="CAE4633709.1"/>
    <property type="molecule type" value="Transcribed_RNA"/>
</dbReference>
<evidence type="ECO:0000256" key="3">
    <source>
        <dbReference type="ARBA" id="ARBA00022490"/>
    </source>
</evidence>
<reference evidence="9" key="1">
    <citation type="submission" date="2021-01" db="EMBL/GenBank/DDBJ databases">
        <authorList>
            <person name="Corre E."/>
            <person name="Pelletier E."/>
            <person name="Niang G."/>
            <person name="Scheremetjew M."/>
            <person name="Finn R."/>
            <person name="Kale V."/>
            <person name="Holt S."/>
            <person name="Cochrane G."/>
            <person name="Meng A."/>
            <person name="Brown T."/>
            <person name="Cohen L."/>
        </authorList>
    </citation>
    <scope>NUCLEOTIDE SEQUENCE</scope>
    <source>
        <strain evidence="9">CCMP3105</strain>
    </source>
</reference>
<evidence type="ECO:0000256" key="7">
    <source>
        <dbReference type="SAM" id="Coils"/>
    </source>
</evidence>
<evidence type="ECO:0000256" key="8">
    <source>
        <dbReference type="SAM" id="MobiDB-lite"/>
    </source>
</evidence>
<gene>
    <name evidence="9" type="ORF">AMON00008_LOCUS44627</name>
</gene>